<keyword evidence="5" id="KW-1185">Reference proteome</keyword>
<protein>
    <submittedName>
        <fullName evidence="4">S phase cyclin A-associated protein in the endoplasmic reticulum</fullName>
    </submittedName>
</protein>
<feature type="coiled-coil region" evidence="1">
    <location>
        <begin position="1070"/>
        <end position="1110"/>
    </location>
</feature>
<feature type="region of interest" description="Disordered" evidence="2">
    <location>
        <begin position="34"/>
        <end position="92"/>
    </location>
</feature>
<feature type="compositionally biased region" description="Low complexity" evidence="2">
    <location>
        <begin position="695"/>
        <end position="711"/>
    </location>
</feature>
<feature type="compositionally biased region" description="Basic residues" evidence="2">
    <location>
        <begin position="71"/>
        <end position="85"/>
    </location>
</feature>
<feature type="compositionally biased region" description="Polar residues" evidence="2">
    <location>
        <begin position="566"/>
        <end position="578"/>
    </location>
</feature>
<comment type="caution">
    <text evidence="4">The sequence shown here is derived from an EMBL/GenBank/DDBJ whole genome shotgun (WGS) entry which is preliminary data.</text>
</comment>
<name>A0AAV4WF66_9ARAC</name>
<feature type="compositionally biased region" description="Polar residues" evidence="2">
    <location>
        <begin position="396"/>
        <end position="408"/>
    </location>
</feature>
<evidence type="ECO:0000259" key="3">
    <source>
        <dbReference type="SMART" id="SM00451"/>
    </source>
</evidence>
<dbReference type="PANTHER" id="PTHR31434:SF2">
    <property type="entry name" value="S PHASE CYCLIN A-ASSOCIATED PROTEIN IN THE ENDOPLASMIC RETICULUM"/>
    <property type="match status" value="1"/>
</dbReference>
<dbReference type="Proteomes" id="UP001054837">
    <property type="component" value="Unassembled WGS sequence"/>
</dbReference>
<dbReference type="Pfam" id="PF12874">
    <property type="entry name" value="zf-met"/>
    <property type="match status" value="1"/>
</dbReference>
<dbReference type="InterPro" id="IPR003604">
    <property type="entry name" value="Matrin/U1-like-C_Znf_C2H2"/>
</dbReference>
<feature type="compositionally biased region" description="Basic and acidic residues" evidence="2">
    <location>
        <begin position="349"/>
        <end position="358"/>
    </location>
</feature>
<reference evidence="4 5" key="1">
    <citation type="submission" date="2021-06" db="EMBL/GenBank/DDBJ databases">
        <title>Caerostris darwini draft genome.</title>
        <authorList>
            <person name="Kono N."/>
            <person name="Arakawa K."/>
        </authorList>
    </citation>
    <scope>NUCLEOTIDE SEQUENCE [LARGE SCALE GENOMIC DNA]</scope>
</reference>
<dbReference type="SUPFAM" id="SSF57667">
    <property type="entry name" value="beta-beta-alpha zinc fingers"/>
    <property type="match status" value="1"/>
</dbReference>
<dbReference type="InterPro" id="IPR032446">
    <property type="entry name" value="SCAPER_N"/>
</dbReference>
<evidence type="ECO:0000313" key="5">
    <source>
        <dbReference type="Proteomes" id="UP001054837"/>
    </source>
</evidence>
<dbReference type="SMART" id="SM00451">
    <property type="entry name" value="ZnF_U1"/>
    <property type="match status" value="1"/>
</dbReference>
<dbReference type="Pfam" id="PF16501">
    <property type="entry name" value="SCAPER_N"/>
    <property type="match status" value="1"/>
</dbReference>
<accession>A0AAV4WF66</accession>
<evidence type="ECO:0000313" key="4">
    <source>
        <dbReference type="EMBL" id="GIY80908.1"/>
    </source>
</evidence>
<feature type="region of interest" description="Disordered" evidence="2">
    <location>
        <begin position="342"/>
        <end position="480"/>
    </location>
</feature>
<dbReference type="Gene3D" id="3.30.160.60">
    <property type="entry name" value="Classic Zinc Finger"/>
    <property type="match status" value="1"/>
</dbReference>
<sequence>MATVSTQETIQKVVEEGLEARNLLNFISDGSMEEVISSKKPPVSPRPQSVSPNPNSVDSNKTPDARLFLRSNKRRGALSRPKSRLRSASAGRNPEKDLRARYWTFLFENLHRAVDEIYQTCEMDESIVESKEAIMMLENYSKDFHSLIQYININKNYEKTAPPNRPTSLAWDVRKSSPGKSLLKNVFIEKLTAGNSHAKRILCFDSSSEFTSSSEVKNLTQVSTISSKSCSDSDTKCNESKGRMDIVLETPHQVDTIPKNSFDVTISVVSETVDESFPCNDNLVVNKVFTEQNIPTVPCAKNEDVKNVSSNEVIKEYINNDASEKETQVSKNISDVINEQLNSDSPKNICDESHHFNDQNEESSTCDDNSLKENDPPNKMPIESSTKQDSSEKLQNKATSFGDVSNKNSKTKNLKDASETVKNVSEKVPPALMKDKTANSKTKLSLNKNFKSTATSPAISKKINNESSLKSPSPRESKETRITLKVDQNNKNISSKTTTNFVKKTEKIENNPPSTKSISSPMGTKHIAAKQMHSTQKSDIKLSTSTDEKKVMKTNRSESAIKRNISYVQSLSSRNQSGRLEERPKKTHSRLLSDGHKLTQKSGSMSSLNRPSTTRNWAQKASSVEKIPEVLKSTTDDDSDGWEMVRGRNRCRNSPAKKLPFMNKNHENQVAQIAKLNQSRIGGFPYTTKVNGKVVNKNSQKSSDSSKKTSSQELKNEKIACSKLANKMEIKSTILNSTTNKELISTDNLNKDNASKTKKELSESKLRSSSERTSRKESLRLPLDVISILENDKQLTEILKRNMAVRSSSVPDVYSPSESSNYGLSKALCISDQYLGNPRYVNIKSFKKKLLEKGAGANKRRSRKTLVCNDGSRERSAINESLDESDNGLTSDDQDGPMSHDEAFDVQCQELYDTAWKYKILEQQVHKLELSWGEQMDRFDMELRTPGRALEMHEKLSSPFRKKSLFESIRVCNEKQLKAQEQRERLLIEKAQKFKLIQKKREEMRNLIEQRQEKQRNLMESKLQRAEEKRKKQLQMIIRKAHDEEEKVNEIAFINSLEAQNKRHDLISKEKDHEARLHDIQEERQRKLDEKAAKEAAAEGRRKILEAERQARLNEMQEKRKMRDHKVEQLFLVKEKERQELASQKARDREQRISALNAQQQISIEELQKKIQLKQEESARRHEVNMEQIRQRAFELSIRRCSSNNDDAPQPVPYETKKICSMCNVLIGSEVYLLSHLHGKKHQEAVKSQYQDKDPSTEELELYNLKHIVDASTDQLDPNIALDKERQKALKKRCKKLRQRMCNKGQEYESQLLKDAEPLNTNLKVKMQKILGDIKRFEGCSNDPSIFSGLERSLNEIISIFQKKLHQDKTAFKIIGGVNALINIFGILSHLPVENNAVAHKKILNNLCGILETVLENSYEICKFILFSNKIGNLLDFLIHRLNNLIPDNIIQLTINQIKSSGVNIQLDANAGKLLHILTSILTTLSTKQNPSNTDKTNDCDDFNLRMQDMISYIVSIGIVDKLSQFFNCVQGPINNETEVATFLLDCISFLSELIKLNSECSSSTTNRKTEDSTQLIATFRVTNMVGSVSFLYGLLLHSGTSSRTEGTPPPQLPKQIEVLAFLTLCMLNHMAVMNLQAFQSILGSEGLSLQLRHITSHLLWYCSHFTSEALLHEIILLVGYFTVLNAENQSIIQAGQRPTVLQQLCCLPFLYFSDTELTDILFPTLIACCYKNPANKTILQQEMTSELLSNYIEVKYLNAEENRMKENKTSINDKRWLFSVRFSKCHWSSAKHYFSND</sequence>
<feature type="region of interest" description="Disordered" evidence="2">
    <location>
        <begin position="531"/>
        <end position="624"/>
    </location>
</feature>
<feature type="region of interest" description="Disordered" evidence="2">
    <location>
        <begin position="695"/>
        <end position="715"/>
    </location>
</feature>
<gene>
    <name evidence="4" type="primary">SCAPER</name>
    <name evidence="4" type="ORF">CDAR_70611</name>
</gene>
<feature type="coiled-coil region" evidence="1">
    <location>
        <begin position="994"/>
        <end position="1036"/>
    </location>
</feature>
<feature type="region of interest" description="Disordered" evidence="2">
    <location>
        <begin position="749"/>
        <end position="777"/>
    </location>
</feature>
<feature type="compositionally biased region" description="Polar residues" evidence="2">
    <location>
        <begin position="600"/>
        <end position="622"/>
    </location>
</feature>
<evidence type="ECO:0000256" key="2">
    <source>
        <dbReference type="SAM" id="MobiDB-lite"/>
    </source>
</evidence>
<dbReference type="PANTHER" id="PTHR31434">
    <property type="entry name" value="S PHASE CYCLIN A-ASSOCIATED PROTEIN IN THE ENDOPLASMIC RETICULUM"/>
    <property type="match status" value="1"/>
</dbReference>
<dbReference type="EMBL" id="BPLQ01014566">
    <property type="protein sequence ID" value="GIY80908.1"/>
    <property type="molecule type" value="Genomic_DNA"/>
</dbReference>
<dbReference type="InterPro" id="IPR013087">
    <property type="entry name" value="Znf_C2H2_type"/>
</dbReference>
<dbReference type="GO" id="GO:0008270">
    <property type="term" value="F:zinc ion binding"/>
    <property type="evidence" value="ECO:0007669"/>
    <property type="project" value="InterPro"/>
</dbReference>
<organism evidence="4 5">
    <name type="scientific">Caerostris darwini</name>
    <dbReference type="NCBI Taxonomy" id="1538125"/>
    <lineage>
        <taxon>Eukaryota</taxon>
        <taxon>Metazoa</taxon>
        <taxon>Ecdysozoa</taxon>
        <taxon>Arthropoda</taxon>
        <taxon>Chelicerata</taxon>
        <taxon>Arachnida</taxon>
        <taxon>Araneae</taxon>
        <taxon>Araneomorphae</taxon>
        <taxon>Entelegynae</taxon>
        <taxon>Araneoidea</taxon>
        <taxon>Araneidae</taxon>
        <taxon>Caerostris</taxon>
    </lineage>
</organism>
<feature type="compositionally biased region" description="Polar residues" evidence="2">
    <location>
        <begin position="439"/>
        <end position="458"/>
    </location>
</feature>
<feature type="domain" description="U1-type" evidence="3">
    <location>
        <begin position="1215"/>
        <end position="1249"/>
    </location>
</feature>
<feature type="compositionally biased region" description="Basic and acidic residues" evidence="2">
    <location>
        <begin position="536"/>
        <end position="561"/>
    </location>
</feature>
<dbReference type="InterPro" id="IPR036236">
    <property type="entry name" value="Znf_C2H2_sf"/>
</dbReference>
<feature type="region of interest" description="Disordered" evidence="2">
    <location>
        <begin position="861"/>
        <end position="899"/>
    </location>
</feature>
<proteinExistence type="predicted"/>
<keyword evidence="1" id="KW-0175">Coiled coil</keyword>
<feature type="compositionally biased region" description="Low complexity" evidence="2">
    <location>
        <begin position="38"/>
        <end position="60"/>
    </location>
</feature>
<dbReference type="GO" id="GO:0003676">
    <property type="term" value="F:nucleic acid binding"/>
    <property type="evidence" value="ECO:0007669"/>
    <property type="project" value="InterPro"/>
</dbReference>
<evidence type="ECO:0000256" key="1">
    <source>
        <dbReference type="SAM" id="Coils"/>
    </source>
</evidence>